<proteinExistence type="predicted"/>
<accession>A0ABS8PGJ0</accession>
<feature type="compositionally biased region" description="Low complexity" evidence="1">
    <location>
        <begin position="53"/>
        <end position="82"/>
    </location>
</feature>
<keyword evidence="3" id="KW-1185">Reference proteome</keyword>
<dbReference type="EMBL" id="JAJNDB010000008">
    <property type="protein sequence ID" value="MCD2197343.1"/>
    <property type="molecule type" value="Genomic_DNA"/>
</dbReference>
<dbReference type="Proteomes" id="UP001199469">
    <property type="component" value="Unassembled WGS sequence"/>
</dbReference>
<name>A0ABS8PGJ0_9PSEU</name>
<evidence type="ECO:0000256" key="1">
    <source>
        <dbReference type="SAM" id="MobiDB-lite"/>
    </source>
</evidence>
<protein>
    <submittedName>
        <fullName evidence="2">Uncharacterized protein</fullName>
    </submittedName>
</protein>
<evidence type="ECO:0000313" key="2">
    <source>
        <dbReference type="EMBL" id="MCD2197343.1"/>
    </source>
</evidence>
<comment type="caution">
    <text evidence="2">The sequence shown here is derived from an EMBL/GenBank/DDBJ whole genome shotgun (WGS) entry which is preliminary data.</text>
</comment>
<reference evidence="2 3" key="1">
    <citation type="submission" date="2021-11" db="EMBL/GenBank/DDBJ databases">
        <title>Draft genome sequence of Actinomycetospora sp. SF1 isolated from the rhizosphere soil.</title>
        <authorList>
            <person name="Duangmal K."/>
            <person name="Chantavorakit T."/>
        </authorList>
    </citation>
    <scope>NUCLEOTIDE SEQUENCE [LARGE SCALE GENOMIC DNA]</scope>
    <source>
        <strain evidence="2 3">TBRC 5722</strain>
    </source>
</reference>
<sequence length="127" mass="12223">MSSTDTSGRGPEGLGSCNTSDGSCISIGAPTAAPNGHISIQPALRGSPSPTFSRGSGSAAAAPATPANASSKAITATTGGGATAATHIVAAPARHTSTQTSLPLTENIPGLLVEISDQGPSAVPFRS</sequence>
<evidence type="ECO:0000313" key="3">
    <source>
        <dbReference type="Proteomes" id="UP001199469"/>
    </source>
</evidence>
<gene>
    <name evidence="2" type="ORF">LQ327_28615</name>
</gene>
<feature type="region of interest" description="Disordered" evidence="1">
    <location>
        <begin position="1"/>
        <end position="82"/>
    </location>
</feature>
<organism evidence="2 3">
    <name type="scientific">Actinomycetospora endophytica</name>
    <dbReference type="NCBI Taxonomy" id="2291215"/>
    <lineage>
        <taxon>Bacteria</taxon>
        <taxon>Bacillati</taxon>
        <taxon>Actinomycetota</taxon>
        <taxon>Actinomycetes</taxon>
        <taxon>Pseudonocardiales</taxon>
        <taxon>Pseudonocardiaceae</taxon>
        <taxon>Actinomycetospora</taxon>
    </lineage>
</organism>